<keyword evidence="11 13" id="KW-0067">ATP-binding</keyword>
<evidence type="ECO:0000256" key="6">
    <source>
        <dbReference type="ARBA" id="ARBA00016471"/>
    </source>
</evidence>
<feature type="binding site" evidence="13">
    <location>
        <position position="136"/>
    </location>
    <ligand>
        <name>substrate</name>
    </ligand>
</feature>
<evidence type="ECO:0000256" key="9">
    <source>
        <dbReference type="ARBA" id="ARBA00022741"/>
    </source>
</evidence>
<dbReference type="GO" id="GO:0006094">
    <property type="term" value="P:gluconeogenesis"/>
    <property type="evidence" value="ECO:0007669"/>
    <property type="project" value="TreeGrafter"/>
</dbReference>
<feature type="binding site" evidence="13 14">
    <location>
        <begin position="60"/>
        <end position="63"/>
    </location>
    <ligand>
        <name>substrate</name>
    </ligand>
</feature>
<dbReference type="FunFam" id="3.40.50.1260:FF:000031">
    <property type="entry name" value="Phosphoglycerate kinase 1"/>
    <property type="match status" value="1"/>
</dbReference>
<comment type="similarity">
    <text evidence="3 13 16">Belongs to the phosphoglycerate kinase family.</text>
</comment>
<comment type="pathway">
    <text evidence="2 13">Carbohydrate degradation; glycolysis; pyruvate from D-glyceraldehyde 3-phosphate: step 2/5.</text>
</comment>
<dbReference type="GO" id="GO:0043531">
    <property type="term" value="F:ADP binding"/>
    <property type="evidence" value="ECO:0007669"/>
    <property type="project" value="TreeGrafter"/>
</dbReference>
<organism evidence="17 18">
    <name type="scientific">Candidatus Magasanikbacteria bacterium GW2011_GWA2_37_8</name>
    <dbReference type="NCBI Taxonomy" id="1619036"/>
    <lineage>
        <taxon>Bacteria</taxon>
        <taxon>Candidatus Magasanikiibacteriota</taxon>
    </lineage>
</organism>
<feature type="binding site" evidence="13">
    <location>
        <position position="169"/>
    </location>
    <ligand>
        <name>substrate</name>
    </ligand>
</feature>
<dbReference type="PROSITE" id="PS00111">
    <property type="entry name" value="PGLYCERATE_KINASE"/>
    <property type="match status" value="1"/>
</dbReference>
<evidence type="ECO:0000256" key="13">
    <source>
        <dbReference type="HAMAP-Rule" id="MF_00145"/>
    </source>
</evidence>
<comment type="caution">
    <text evidence="13">Lacks conserved residue(s) required for the propagation of feature annotation.</text>
</comment>
<gene>
    <name evidence="13" type="primary">pgk</name>
    <name evidence="17" type="ORF">US58_C0012G0043</name>
</gene>
<dbReference type="GO" id="GO:0005829">
    <property type="term" value="C:cytosol"/>
    <property type="evidence" value="ECO:0007669"/>
    <property type="project" value="TreeGrafter"/>
</dbReference>
<keyword evidence="9 13" id="KW-0547">Nucleotide-binding</keyword>
<keyword evidence="12 13" id="KW-0324">Glycolysis</keyword>
<evidence type="ECO:0000313" key="17">
    <source>
        <dbReference type="EMBL" id="KKQ40834.1"/>
    </source>
</evidence>
<comment type="caution">
    <text evidence="17">The sequence shown here is derived from an EMBL/GenBank/DDBJ whole genome shotgun (WGS) entry which is preliminary data.</text>
</comment>
<evidence type="ECO:0000256" key="15">
    <source>
        <dbReference type="PIRSR" id="PIRSR000724-2"/>
    </source>
</evidence>
<evidence type="ECO:0000256" key="2">
    <source>
        <dbReference type="ARBA" id="ARBA00004838"/>
    </source>
</evidence>
<feature type="binding site" evidence="14">
    <location>
        <position position="37"/>
    </location>
    <ligand>
        <name>(2R)-3-phosphoglycerate</name>
        <dbReference type="ChEBI" id="CHEBI:58272"/>
    </ligand>
</feature>
<dbReference type="SUPFAM" id="SSF53748">
    <property type="entry name" value="Phosphoglycerate kinase"/>
    <property type="match status" value="1"/>
</dbReference>
<feature type="binding site" evidence="13 14">
    <location>
        <begin position="22"/>
        <end position="24"/>
    </location>
    <ligand>
        <name>substrate</name>
    </ligand>
</feature>
<dbReference type="EMBL" id="LBTN01000012">
    <property type="protein sequence ID" value="KKQ40834.1"/>
    <property type="molecule type" value="Genomic_DNA"/>
</dbReference>
<dbReference type="InterPro" id="IPR015824">
    <property type="entry name" value="Phosphoglycerate_kinase_N"/>
</dbReference>
<dbReference type="Proteomes" id="UP000034333">
    <property type="component" value="Unassembled WGS sequence"/>
</dbReference>
<evidence type="ECO:0000256" key="4">
    <source>
        <dbReference type="ARBA" id="ARBA00011245"/>
    </source>
</evidence>
<feature type="binding site" evidence="14">
    <location>
        <position position="136"/>
    </location>
    <ligand>
        <name>(2R)-3-phosphoglycerate</name>
        <dbReference type="ChEBI" id="CHEBI:58272"/>
    </ligand>
</feature>
<dbReference type="EC" id="2.7.2.3" evidence="5 13"/>
<dbReference type="InterPro" id="IPR001576">
    <property type="entry name" value="Phosphoglycerate_kinase"/>
</dbReference>
<dbReference type="InterPro" id="IPR015911">
    <property type="entry name" value="Phosphoglycerate_kinase_CS"/>
</dbReference>
<dbReference type="PATRIC" id="fig|1619036.3.peg.368"/>
<feature type="binding site" evidence="14">
    <location>
        <position position="169"/>
    </location>
    <ligand>
        <name>(2R)-3-phosphoglycerate</name>
        <dbReference type="ChEBI" id="CHEBI:58272"/>
    </ligand>
</feature>
<dbReference type="Pfam" id="PF00162">
    <property type="entry name" value="PGK"/>
    <property type="match status" value="1"/>
</dbReference>
<feature type="binding site" evidence="13 15">
    <location>
        <position position="219"/>
    </location>
    <ligand>
        <name>ATP</name>
        <dbReference type="ChEBI" id="CHEBI:30616"/>
    </ligand>
</feature>
<comment type="subunit">
    <text evidence="4 13">Monomer.</text>
</comment>
<dbReference type="STRING" id="1619036.US58_C0012G0043"/>
<dbReference type="GO" id="GO:0006096">
    <property type="term" value="P:glycolytic process"/>
    <property type="evidence" value="ECO:0007669"/>
    <property type="project" value="UniProtKB-UniRule"/>
</dbReference>
<evidence type="ECO:0000256" key="8">
    <source>
        <dbReference type="ARBA" id="ARBA00022679"/>
    </source>
</evidence>
<feature type="binding site" evidence="13 15">
    <location>
        <position position="338"/>
    </location>
    <ligand>
        <name>ATP</name>
        <dbReference type="ChEBI" id="CHEBI:30616"/>
    </ligand>
</feature>
<evidence type="ECO:0000256" key="3">
    <source>
        <dbReference type="ARBA" id="ARBA00008982"/>
    </source>
</evidence>
<protein>
    <recommendedName>
        <fullName evidence="6 13">Phosphoglycerate kinase</fullName>
        <ecNumber evidence="5 13">2.7.2.3</ecNumber>
    </recommendedName>
</protein>
<dbReference type="InterPro" id="IPR036043">
    <property type="entry name" value="Phosphoglycerate_kinase_sf"/>
</dbReference>
<proteinExistence type="inferred from homology"/>
<dbReference type="PANTHER" id="PTHR11406">
    <property type="entry name" value="PHOSPHOGLYCERATE KINASE"/>
    <property type="match status" value="1"/>
</dbReference>
<accession>A0A0G0JV96</accession>
<dbReference type="UniPathway" id="UPA00109">
    <property type="reaction ID" value="UER00185"/>
</dbReference>
<evidence type="ECO:0000256" key="12">
    <source>
        <dbReference type="ARBA" id="ARBA00023152"/>
    </source>
</evidence>
<dbReference type="AlphaFoldDB" id="A0A0G0JV96"/>
<dbReference type="GO" id="GO:0005524">
    <property type="term" value="F:ATP binding"/>
    <property type="evidence" value="ECO:0007669"/>
    <property type="project" value="UniProtKB-KW"/>
</dbReference>
<evidence type="ECO:0000313" key="18">
    <source>
        <dbReference type="Proteomes" id="UP000034333"/>
    </source>
</evidence>
<evidence type="ECO:0000256" key="16">
    <source>
        <dbReference type="RuleBase" id="RU000532"/>
    </source>
</evidence>
<evidence type="ECO:0000256" key="14">
    <source>
        <dbReference type="PIRSR" id="PIRSR000724-1"/>
    </source>
</evidence>
<keyword evidence="10 13" id="KW-0418">Kinase</keyword>
<dbReference type="GO" id="GO:0004618">
    <property type="term" value="F:phosphoglycerate kinase activity"/>
    <property type="evidence" value="ECO:0007669"/>
    <property type="project" value="UniProtKB-UniRule"/>
</dbReference>
<evidence type="ECO:0000256" key="1">
    <source>
        <dbReference type="ARBA" id="ARBA00000642"/>
    </source>
</evidence>
<comment type="catalytic activity">
    <reaction evidence="1 13 16">
        <text>(2R)-3-phosphoglycerate + ATP = (2R)-3-phospho-glyceroyl phosphate + ADP</text>
        <dbReference type="Rhea" id="RHEA:14801"/>
        <dbReference type="ChEBI" id="CHEBI:30616"/>
        <dbReference type="ChEBI" id="CHEBI:57604"/>
        <dbReference type="ChEBI" id="CHEBI:58272"/>
        <dbReference type="ChEBI" id="CHEBI:456216"/>
        <dbReference type="EC" id="2.7.2.3"/>
    </reaction>
</comment>
<evidence type="ECO:0000256" key="10">
    <source>
        <dbReference type="ARBA" id="ARBA00022777"/>
    </source>
</evidence>
<comment type="subcellular location">
    <subcellularLocation>
        <location evidence="13">Cytoplasm</location>
    </subcellularLocation>
</comment>
<dbReference type="PANTHER" id="PTHR11406:SF23">
    <property type="entry name" value="PHOSPHOGLYCERATE KINASE 1, CHLOROPLASTIC-RELATED"/>
    <property type="match status" value="1"/>
</dbReference>
<feature type="binding site" evidence="13">
    <location>
        <begin position="367"/>
        <end position="370"/>
    </location>
    <ligand>
        <name>ATP</name>
        <dbReference type="ChEBI" id="CHEBI:30616"/>
    </ligand>
</feature>
<dbReference type="HAMAP" id="MF_00145">
    <property type="entry name" value="Phosphoglyc_kinase"/>
    <property type="match status" value="1"/>
</dbReference>
<reference evidence="17 18" key="1">
    <citation type="journal article" date="2015" name="Nature">
        <title>rRNA introns, odd ribosomes, and small enigmatic genomes across a large radiation of phyla.</title>
        <authorList>
            <person name="Brown C.T."/>
            <person name="Hug L.A."/>
            <person name="Thomas B.C."/>
            <person name="Sharon I."/>
            <person name="Castelle C.J."/>
            <person name="Singh A."/>
            <person name="Wilkins M.J."/>
            <person name="Williams K.H."/>
            <person name="Banfield J.F."/>
        </authorList>
    </citation>
    <scope>NUCLEOTIDE SEQUENCE [LARGE SCALE GENOMIC DNA]</scope>
</reference>
<evidence type="ECO:0000256" key="7">
    <source>
        <dbReference type="ARBA" id="ARBA00022490"/>
    </source>
</evidence>
<dbReference type="Gene3D" id="3.40.50.1260">
    <property type="entry name" value="Phosphoglycerate kinase, N-terminal domain"/>
    <property type="match status" value="2"/>
</dbReference>
<dbReference type="PRINTS" id="PR00477">
    <property type="entry name" value="PHGLYCKINASE"/>
</dbReference>
<sequence>MNIRTIKQIKNLNNQRVLVRVDFNVPIKNGKVIDDNRIKLSVPTIEYLLKKKAKVILLTHLGRPIGYDGKGKSGYDNSFSLKPVVKRAGELLGRPIKFIADQKIGRPDDQQIYFANAKSEIEKMKAGEIVMLENMRFFPEEAKEISRLSKKIAELGEVVVLDCFAVAHREAASVSGVTKYLPTYAGFLLEKEIVNLGKATEDPKKPLVVVLGGVKMETKIPVLKQLLSKADYILIGGGLANTYFWAKGYKVGNSVIDKGYKKEALKLFKNKKVILPVDLVVGDENGLKIEVLKIDSKFKIQNSKLSIYDIGPETIGLFAECLKHAKTIIWNGAMGYFEKHPYEYGTYAVANLVADQSSGKTFGVCGGGETVEVLKKVNLLNDIDLVSTGGGAMLEFLSGKKLPGVRAVQIK</sequence>
<name>A0A0G0JV96_9BACT</name>
<evidence type="ECO:0000256" key="11">
    <source>
        <dbReference type="ARBA" id="ARBA00022840"/>
    </source>
</evidence>
<dbReference type="PIRSF" id="PIRSF000724">
    <property type="entry name" value="Pgk"/>
    <property type="match status" value="1"/>
</dbReference>
<evidence type="ECO:0000256" key="5">
    <source>
        <dbReference type="ARBA" id="ARBA00013061"/>
    </source>
</evidence>
<keyword evidence="7 13" id="KW-0963">Cytoplasm</keyword>
<feature type="binding site" evidence="13">
    <location>
        <position position="37"/>
    </location>
    <ligand>
        <name>substrate</name>
    </ligand>
</feature>
<dbReference type="FunFam" id="3.40.50.1260:FF:000006">
    <property type="entry name" value="Phosphoglycerate kinase"/>
    <property type="match status" value="1"/>
</dbReference>
<keyword evidence="8 13" id="KW-0808">Transferase</keyword>